<dbReference type="InterPro" id="IPR024291">
    <property type="entry name" value="DUF3829"/>
</dbReference>
<gene>
    <name evidence="1" type="ORF">ENP23_14680</name>
</gene>
<sequence>MPEPVSPSLILFVTASRREILRPGRGYEPGKPLSWSSFQSEAENFLKDCKDRMRRVRDHVPYSEIDQMRMQGIGAKNTEGSPMRLFDAYNTLVDAGNRLH</sequence>
<proteinExistence type="predicted"/>
<protein>
    <submittedName>
        <fullName evidence="1">DUF3829 domain-containing protein</fullName>
    </submittedName>
</protein>
<organism evidence="1">
    <name type="scientific">Pseudomonas graminis</name>
    <dbReference type="NCBI Taxonomy" id="158627"/>
    <lineage>
        <taxon>Bacteria</taxon>
        <taxon>Pseudomonadati</taxon>
        <taxon>Pseudomonadota</taxon>
        <taxon>Gammaproteobacteria</taxon>
        <taxon>Pseudomonadales</taxon>
        <taxon>Pseudomonadaceae</taxon>
        <taxon>Pseudomonas</taxon>
    </lineage>
</organism>
<reference evidence="1" key="1">
    <citation type="journal article" date="2020" name="mSystems">
        <title>Genome- and Community-Level Interaction Insights into Carbon Utilization and Element Cycling Functions of Hydrothermarchaeota in Hydrothermal Sediment.</title>
        <authorList>
            <person name="Zhou Z."/>
            <person name="Liu Y."/>
            <person name="Xu W."/>
            <person name="Pan J."/>
            <person name="Luo Z.H."/>
            <person name="Li M."/>
        </authorList>
    </citation>
    <scope>NUCLEOTIDE SEQUENCE [LARGE SCALE GENOMIC DNA]</scope>
    <source>
        <strain evidence="1">SpSt-200</strain>
    </source>
</reference>
<name>A0A7C1WSY9_9PSED</name>
<dbReference type="AlphaFoldDB" id="A0A7C1WSY9"/>
<evidence type="ECO:0000313" key="1">
    <source>
        <dbReference type="EMBL" id="HEF27009.1"/>
    </source>
</evidence>
<dbReference type="EMBL" id="DSIN01000024">
    <property type="protein sequence ID" value="HEF27009.1"/>
    <property type="molecule type" value="Genomic_DNA"/>
</dbReference>
<comment type="caution">
    <text evidence="1">The sequence shown here is derived from an EMBL/GenBank/DDBJ whole genome shotgun (WGS) entry which is preliminary data.</text>
</comment>
<dbReference type="Pfam" id="PF12889">
    <property type="entry name" value="DUF3829"/>
    <property type="match status" value="1"/>
</dbReference>
<accession>A0A7C1WSY9</accession>